<comment type="caution">
    <text evidence="4">The sequence shown here is derived from an EMBL/GenBank/DDBJ whole genome shotgun (WGS) entry which is preliminary data.</text>
</comment>
<dbReference type="InterPro" id="IPR002347">
    <property type="entry name" value="SDR_fam"/>
</dbReference>
<organism evidence="4 5">
    <name type="scientific">Allocatelliglobosispora scoriae</name>
    <dbReference type="NCBI Taxonomy" id="643052"/>
    <lineage>
        <taxon>Bacteria</taxon>
        <taxon>Bacillati</taxon>
        <taxon>Actinomycetota</taxon>
        <taxon>Actinomycetes</taxon>
        <taxon>Micromonosporales</taxon>
        <taxon>Micromonosporaceae</taxon>
        <taxon>Allocatelliglobosispora</taxon>
    </lineage>
</organism>
<dbReference type="Pfam" id="PF13561">
    <property type="entry name" value="adh_short_C2"/>
    <property type="match status" value="1"/>
</dbReference>
<dbReference type="EC" id="1.1.1.100" evidence="4"/>
<dbReference type="PRINTS" id="PR00081">
    <property type="entry name" value="GDHRDH"/>
</dbReference>
<feature type="domain" description="Ketoreductase" evidence="3">
    <location>
        <begin position="4"/>
        <end position="205"/>
    </location>
</feature>
<accession>A0A841BHK0</accession>
<dbReference type="PANTHER" id="PTHR42760:SF135">
    <property type="entry name" value="BLL7886 PROTEIN"/>
    <property type="match status" value="1"/>
</dbReference>
<evidence type="ECO:0000256" key="2">
    <source>
        <dbReference type="ARBA" id="ARBA00023002"/>
    </source>
</evidence>
<dbReference type="Proteomes" id="UP000587527">
    <property type="component" value="Unassembled WGS sequence"/>
</dbReference>
<dbReference type="SUPFAM" id="SSF51735">
    <property type="entry name" value="NAD(P)-binding Rossmann-fold domains"/>
    <property type="match status" value="1"/>
</dbReference>
<sequence length="235" mass="24515">MSGRSVLVTGGSRGIGLALARRFAERGDRVAVTAWRSAAPPDLPTVRCDVRDPEQVDTAFTQVEHDQGAVEILVCAAGVASDAVLPLLTDDLFTATVDTNLGGAYRASRRAAGAMVRSRWGRIVFVSSVIGHTGARGLSHYAASKAGLVGLARSIALEYGPYGITANVVLVGYVETEMTAGLTPQRRRQLLDRIALGRAAQPAEIVGPLLWLATDEAAYVTGSVLAVDGGLSMGA</sequence>
<name>A0A841BHK0_9ACTN</name>
<evidence type="ECO:0000259" key="3">
    <source>
        <dbReference type="SMART" id="SM00822"/>
    </source>
</evidence>
<keyword evidence="2 4" id="KW-0560">Oxidoreductase</keyword>
<dbReference type="InterPro" id="IPR020904">
    <property type="entry name" value="Sc_DH/Rdtase_CS"/>
</dbReference>
<evidence type="ECO:0000256" key="1">
    <source>
        <dbReference type="ARBA" id="ARBA00006484"/>
    </source>
</evidence>
<reference evidence="4 5" key="1">
    <citation type="submission" date="2020-08" db="EMBL/GenBank/DDBJ databases">
        <title>Sequencing the genomes of 1000 actinobacteria strains.</title>
        <authorList>
            <person name="Klenk H.-P."/>
        </authorList>
    </citation>
    <scope>NUCLEOTIDE SEQUENCE [LARGE SCALE GENOMIC DNA]</scope>
    <source>
        <strain evidence="4 5">DSM 45362</strain>
    </source>
</reference>
<gene>
    <name evidence="4" type="ORF">F4553_001143</name>
</gene>
<protein>
    <submittedName>
        <fullName evidence="4">3-oxoacyl-[acyl-carrier protein] reductase</fullName>
        <ecNumber evidence="4">1.1.1.100</ecNumber>
    </submittedName>
</protein>
<dbReference type="GO" id="GO:0030497">
    <property type="term" value="P:fatty acid elongation"/>
    <property type="evidence" value="ECO:0007669"/>
    <property type="project" value="TreeGrafter"/>
</dbReference>
<dbReference type="EMBL" id="JACHMN010000001">
    <property type="protein sequence ID" value="MBB5867764.1"/>
    <property type="molecule type" value="Genomic_DNA"/>
</dbReference>
<proteinExistence type="inferred from homology"/>
<evidence type="ECO:0000313" key="5">
    <source>
        <dbReference type="Proteomes" id="UP000587527"/>
    </source>
</evidence>
<dbReference type="SMART" id="SM00822">
    <property type="entry name" value="PKS_KR"/>
    <property type="match status" value="1"/>
</dbReference>
<dbReference type="PANTHER" id="PTHR42760">
    <property type="entry name" value="SHORT-CHAIN DEHYDROGENASES/REDUCTASES FAMILY MEMBER"/>
    <property type="match status" value="1"/>
</dbReference>
<dbReference type="InterPro" id="IPR036291">
    <property type="entry name" value="NAD(P)-bd_dom_sf"/>
</dbReference>
<dbReference type="GO" id="GO:0004316">
    <property type="term" value="F:3-oxoacyl-[acyl-carrier-protein] reductase (NADPH) activity"/>
    <property type="evidence" value="ECO:0007669"/>
    <property type="project" value="UniProtKB-EC"/>
</dbReference>
<dbReference type="AlphaFoldDB" id="A0A841BHK0"/>
<keyword evidence="5" id="KW-1185">Reference proteome</keyword>
<dbReference type="InterPro" id="IPR057326">
    <property type="entry name" value="KR_dom"/>
</dbReference>
<dbReference type="PROSITE" id="PS00061">
    <property type="entry name" value="ADH_SHORT"/>
    <property type="match status" value="1"/>
</dbReference>
<dbReference type="PRINTS" id="PR00080">
    <property type="entry name" value="SDRFAMILY"/>
</dbReference>
<dbReference type="RefSeq" id="WP_184832904.1">
    <property type="nucleotide sequence ID" value="NZ_JACHMN010000001.1"/>
</dbReference>
<dbReference type="FunFam" id="3.40.50.720:FF:000173">
    <property type="entry name" value="3-oxoacyl-[acyl-carrier protein] reductase"/>
    <property type="match status" value="1"/>
</dbReference>
<evidence type="ECO:0000313" key="4">
    <source>
        <dbReference type="EMBL" id="MBB5867764.1"/>
    </source>
</evidence>
<comment type="similarity">
    <text evidence="1">Belongs to the short-chain dehydrogenases/reductases (SDR) family.</text>
</comment>
<dbReference type="Gene3D" id="3.40.50.720">
    <property type="entry name" value="NAD(P)-binding Rossmann-like Domain"/>
    <property type="match status" value="1"/>
</dbReference>